<dbReference type="EMBL" id="MNUI01000005">
    <property type="protein sequence ID" value="OIN90009.1"/>
    <property type="molecule type" value="Genomic_DNA"/>
</dbReference>
<accession>A0A1J4RRK1</accession>
<protein>
    <recommendedName>
        <fullName evidence="3">DUF3800 domain-containing protein</fullName>
    </recommendedName>
</protein>
<dbReference type="InterPro" id="IPR024524">
    <property type="entry name" value="DUF3800"/>
</dbReference>
<name>A0A1J4RRK1_9BACT</name>
<reference evidence="1 2" key="1">
    <citation type="journal article" date="2016" name="Environ. Microbiol.">
        <title>Genomic resolution of a cold subsurface aquifer community provides metabolic insights for novel microbes adapted to high CO concentrations.</title>
        <authorList>
            <person name="Probst A.J."/>
            <person name="Castelle C.J."/>
            <person name="Singh A."/>
            <person name="Brown C.T."/>
            <person name="Anantharaman K."/>
            <person name="Sharon I."/>
            <person name="Hug L.A."/>
            <person name="Burstein D."/>
            <person name="Emerson J.B."/>
            <person name="Thomas B.C."/>
            <person name="Banfield J.F."/>
        </authorList>
    </citation>
    <scope>NUCLEOTIDE SEQUENCE [LARGE SCALE GENOMIC DNA]</scope>
    <source>
        <strain evidence="1">CG1_02_47_37</strain>
    </source>
</reference>
<sequence length="221" mass="25274">MSRVTIYIDESGTLPDPKDKVVIVAAVGVTAAEKIDLLFKQIHKRAAFKKRGTEIKFYTSGEKTKTIFFRFLERENFTICVLVIDKLGRKISDTPTNYAALCLLLLQDVANFIKIDRLVFDRHFVQQKEIDVFNDLIKRQVGNDVSIIHVDSRQDKRVNVADMVAGSVLANETGKDAKYFSMIERKIVSIKKVNWKEAKKRLIEKNLLEPVQAPIQTSFLK</sequence>
<comment type="caution">
    <text evidence="1">The sequence shown here is derived from an EMBL/GenBank/DDBJ whole genome shotgun (WGS) entry which is preliminary data.</text>
</comment>
<evidence type="ECO:0000313" key="1">
    <source>
        <dbReference type="EMBL" id="OIN90009.1"/>
    </source>
</evidence>
<dbReference type="STRING" id="1805034.AUJ59_00210"/>
<dbReference type="Proteomes" id="UP000183144">
    <property type="component" value="Unassembled WGS sequence"/>
</dbReference>
<evidence type="ECO:0000313" key="2">
    <source>
        <dbReference type="Proteomes" id="UP000183144"/>
    </source>
</evidence>
<dbReference type="Pfam" id="PF12686">
    <property type="entry name" value="DUF3800"/>
    <property type="match status" value="1"/>
</dbReference>
<gene>
    <name evidence="1" type="ORF">AUJ59_00210</name>
</gene>
<dbReference type="AlphaFoldDB" id="A0A1J4RRK1"/>
<organism evidence="1 2">
    <name type="scientific">Candidatus Beckwithbacteria bacterium CG1_02_47_37</name>
    <dbReference type="NCBI Taxonomy" id="1805034"/>
    <lineage>
        <taxon>Bacteria</taxon>
        <taxon>Candidatus Beckwithiibacteriota</taxon>
    </lineage>
</organism>
<proteinExistence type="predicted"/>
<evidence type="ECO:0008006" key="3">
    <source>
        <dbReference type="Google" id="ProtNLM"/>
    </source>
</evidence>